<gene>
    <name evidence="3" type="ORF">AV530_006045</name>
</gene>
<comment type="caution">
    <text evidence="3">The sequence shown here is derived from an EMBL/GenBank/DDBJ whole genome shotgun (WGS) entry which is preliminary data.</text>
</comment>
<evidence type="ECO:0000256" key="1">
    <source>
        <dbReference type="SAM" id="MobiDB-lite"/>
    </source>
</evidence>
<dbReference type="Proteomes" id="UP000190648">
    <property type="component" value="Unassembled WGS sequence"/>
</dbReference>
<feature type="region of interest" description="Disordered" evidence="1">
    <location>
        <begin position="24"/>
        <end position="48"/>
    </location>
</feature>
<evidence type="ECO:0000313" key="4">
    <source>
        <dbReference type="Proteomes" id="UP000190648"/>
    </source>
</evidence>
<proteinExistence type="predicted"/>
<keyword evidence="4" id="KW-1185">Reference proteome</keyword>
<evidence type="ECO:0000313" key="3">
    <source>
        <dbReference type="EMBL" id="OPJ68401.1"/>
    </source>
</evidence>
<feature type="chain" id="PRO_5013047820" description="Secreted protein" evidence="2">
    <location>
        <begin position="23"/>
        <end position="91"/>
    </location>
</feature>
<evidence type="ECO:0000256" key="2">
    <source>
        <dbReference type="SAM" id="SignalP"/>
    </source>
</evidence>
<name>A0A1V4J823_PATFA</name>
<reference evidence="3 4" key="1">
    <citation type="submission" date="2016-02" db="EMBL/GenBank/DDBJ databases">
        <title>Band-tailed pigeon sequencing and assembly.</title>
        <authorList>
            <person name="Soares A.E."/>
            <person name="Novak B.J."/>
            <person name="Rice E.S."/>
            <person name="O'Connell B."/>
            <person name="Chang D."/>
            <person name="Weber S."/>
            <person name="Shapiro B."/>
        </authorList>
    </citation>
    <scope>NUCLEOTIDE SEQUENCE [LARGE SCALE GENOMIC DNA]</scope>
    <source>
        <strain evidence="3">BTP2013</strain>
        <tissue evidence="3">Blood</tissue>
    </source>
</reference>
<keyword evidence="2" id="KW-0732">Signal</keyword>
<dbReference type="AlphaFoldDB" id="A0A1V4J823"/>
<evidence type="ECO:0008006" key="5">
    <source>
        <dbReference type="Google" id="ProtNLM"/>
    </source>
</evidence>
<sequence>MLCLCCFSVCKVSMVLLRGTETAWSPPRQSTELRVKQQPDDVSSSPLSSTSQQALQLHACYFKFPVQSEVCSSACYIGPLICLSRCFPGLL</sequence>
<protein>
    <recommendedName>
        <fullName evidence="5">Secreted protein</fullName>
    </recommendedName>
</protein>
<dbReference type="EMBL" id="LSYS01008581">
    <property type="protein sequence ID" value="OPJ68401.1"/>
    <property type="molecule type" value="Genomic_DNA"/>
</dbReference>
<accession>A0A1V4J823</accession>
<feature type="signal peptide" evidence="2">
    <location>
        <begin position="1"/>
        <end position="22"/>
    </location>
</feature>
<organism evidence="3 4">
    <name type="scientific">Patagioenas fasciata monilis</name>
    <dbReference type="NCBI Taxonomy" id="372326"/>
    <lineage>
        <taxon>Eukaryota</taxon>
        <taxon>Metazoa</taxon>
        <taxon>Chordata</taxon>
        <taxon>Craniata</taxon>
        <taxon>Vertebrata</taxon>
        <taxon>Euteleostomi</taxon>
        <taxon>Archelosauria</taxon>
        <taxon>Archosauria</taxon>
        <taxon>Dinosauria</taxon>
        <taxon>Saurischia</taxon>
        <taxon>Theropoda</taxon>
        <taxon>Coelurosauria</taxon>
        <taxon>Aves</taxon>
        <taxon>Neognathae</taxon>
        <taxon>Neoaves</taxon>
        <taxon>Columbimorphae</taxon>
        <taxon>Columbiformes</taxon>
        <taxon>Columbidae</taxon>
        <taxon>Patagioenas</taxon>
    </lineage>
</organism>